<dbReference type="InterPro" id="IPR009003">
    <property type="entry name" value="Peptidase_S1_PA"/>
</dbReference>
<keyword evidence="2 7" id="KW-0031">Aminopeptidase</keyword>
<comment type="function">
    <text evidence="7">Catalyzes the removal of dipeptides from the N-terminus of oligopeptides.</text>
</comment>
<evidence type="ECO:0000256" key="2">
    <source>
        <dbReference type="ARBA" id="ARBA00022438"/>
    </source>
</evidence>
<accession>A0ABP7SS37</accession>
<evidence type="ECO:0000256" key="8">
    <source>
        <dbReference type="SAM" id="MobiDB-lite"/>
    </source>
</evidence>
<name>A0ABP7SS37_9BACT</name>
<sequence length="772" mass="85173">MLKINWLTLALLAVLLLPGAAHADEGMWLPLYVKRLNHADMQKKGLKLTAEEIYDVNNASLKDAIVQLGGFCTGEFVSNRGLMLSNHHCGYDALQSHSTPAKNILQDGFFAANPAEEKTNPGLFVDILVRMEDVGAKVLDGVTPQMTEQERTALVQKHQKELADAAKENGQYVAYVRDFFAGNEYYLFVYQRFGDVRLVGAPPEAVGKFGGDTDNWMWPRHTGDFSMFRVYASKDNKPTTGPLTDNVPYQPKKHLSVSLQGVSEGDFAMVFGFPGRTQRFLPAAGLQLTLDQSNPARVKLRDTRLKLWKEDMDQSADIRLKYASKYAGIANYWKYYLGQNEGMKRLKTVEAKQAEEAALAQWIAADPARTQLYGAALNDINRSYAGLREYNLTSVYLNEAALGNELTAFAARMLPLHTLLKDPKADPAAVKKATADLQGPLEDFFKDYNVATDQKVYAALMQLYYNDVPKAQQPDVFRTVEKQYGGSMKKYADYVFANSFLTSKSKVEAFLAKPTLAQLEKDPAFATLNSVYSNYTQNILPKQQAFQAPLGRANRAYVAALRAKNTDKVYSPDANSTLRLSYGTVRAYTGRDAVKFDYKTTARGILEKEDATNPEFAVPTRELALLKAQDYGRFAGKDGQLPVAFITDNDITGGNSGSPVINGRGELIGIAFDGNWEAMTGDLAYDPNLKRCINVDIRYVLWCIEKLGGAKSLVDEMTIVNNGPNPGVGLGGSSAALLNGMSDVEKMKVKTEDGGKTKVKKKKEKEAVGAGM</sequence>
<evidence type="ECO:0000256" key="4">
    <source>
        <dbReference type="ARBA" id="ARBA00022729"/>
    </source>
</evidence>
<dbReference type="SUPFAM" id="SSF50494">
    <property type="entry name" value="Trypsin-like serine proteases"/>
    <property type="match status" value="1"/>
</dbReference>
<evidence type="ECO:0000256" key="6">
    <source>
        <dbReference type="ARBA" id="ARBA00022825"/>
    </source>
</evidence>
<keyword evidence="4 7" id="KW-0732">Signal</keyword>
<dbReference type="EMBL" id="BAABDJ010000036">
    <property type="protein sequence ID" value="GAA4015716.1"/>
    <property type="molecule type" value="Genomic_DNA"/>
</dbReference>
<keyword evidence="5 7" id="KW-0378">Hydrolase</keyword>
<organism evidence="9 10">
    <name type="scientific">Hymenobacter fastidiosus</name>
    <dbReference type="NCBI Taxonomy" id="486264"/>
    <lineage>
        <taxon>Bacteria</taxon>
        <taxon>Pseudomonadati</taxon>
        <taxon>Bacteroidota</taxon>
        <taxon>Cytophagia</taxon>
        <taxon>Cytophagales</taxon>
        <taxon>Hymenobacteraceae</taxon>
        <taxon>Hymenobacter</taxon>
    </lineage>
</organism>
<proteinExistence type="inferred from homology"/>
<keyword evidence="6 7" id="KW-0720">Serine protease</keyword>
<feature type="signal peptide" evidence="7">
    <location>
        <begin position="1"/>
        <end position="23"/>
    </location>
</feature>
<feature type="region of interest" description="Disordered" evidence="8">
    <location>
        <begin position="752"/>
        <end position="772"/>
    </location>
</feature>
<dbReference type="PANTHER" id="PTHR38469">
    <property type="entry name" value="PERIPLASMIC PEPTIDASE SUBFAMILY S1B"/>
    <property type="match status" value="1"/>
</dbReference>
<gene>
    <name evidence="9" type="ORF">GCM10022408_31340</name>
</gene>
<dbReference type="PANTHER" id="PTHR38469:SF1">
    <property type="entry name" value="PERIPLASMIC PEPTIDASE SUBFAMILY S1B"/>
    <property type="match status" value="1"/>
</dbReference>
<evidence type="ECO:0000313" key="9">
    <source>
        <dbReference type="EMBL" id="GAA4015716.1"/>
    </source>
</evidence>
<dbReference type="EC" id="3.4.14.-" evidence="7"/>
<dbReference type="Gene3D" id="2.40.10.10">
    <property type="entry name" value="Trypsin-like serine proteases"/>
    <property type="match status" value="1"/>
</dbReference>
<dbReference type="Proteomes" id="UP001500567">
    <property type="component" value="Unassembled WGS sequence"/>
</dbReference>
<keyword evidence="10" id="KW-1185">Reference proteome</keyword>
<evidence type="ECO:0000256" key="3">
    <source>
        <dbReference type="ARBA" id="ARBA00022670"/>
    </source>
</evidence>
<reference evidence="10" key="1">
    <citation type="journal article" date="2019" name="Int. J. Syst. Evol. Microbiol.">
        <title>The Global Catalogue of Microorganisms (GCM) 10K type strain sequencing project: providing services to taxonomists for standard genome sequencing and annotation.</title>
        <authorList>
            <consortium name="The Broad Institute Genomics Platform"/>
            <consortium name="The Broad Institute Genome Sequencing Center for Infectious Disease"/>
            <person name="Wu L."/>
            <person name="Ma J."/>
        </authorList>
    </citation>
    <scope>NUCLEOTIDE SEQUENCE [LARGE SCALE GENOMIC DNA]</scope>
    <source>
        <strain evidence="10">JCM 17224</strain>
    </source>
</reference>
<comment type="similarity">
    <text evidence="1 7">Belongs to the peptidase S46 family.</text>
</comment>
<keyword evidence="3 7" id="KW-0645">Protease</keyword>
<evidence type="ECO:0000256" key="7">
    <source>
        <dbReference type="RuleBase" id="RU366067"/>
    </source>
</evidence>
<evidence type="ECO:0000256" key="5">
    <source>
        <dbReference type="ARBA" id="ARBA00022801"/>
    </source>
</evidence>
<dbReference type="InterPro" id="IPR043504">
    <property type="entry name" value="Peptidase_S1_PA_chymotrypsin"/>
</dbReference>
<dbReference type="RefSeq" id="WP_345074280.1">
    <property type="nucleotide sequence ID" value="NZ_BAABDJ010000036.1"/>
</dbReference>
<evidence type="ECO:0000256" key="1">
    <source>
        <dbReference type="ARBA" id="ARBA00010491"/>
    </source>
</evidence>
<dbReference type="Pfam" id="PF10459">
    <property type="entry name" value="Peptidase_S46"/>
    <property type="match status" value="1"/>
</dbReference>
<dbReference type="InterPro" id="IPR019500">
    <property type="entry name" value="Pep_S46"/>
</dbReference>
<protein>
    <recommendedName>
        <fullName evidence="7">Dipeptidyl-peptidase</fullName>
        <ecNumber evidence="7">3.4.14.-</ecNumber>
    </recommendedName>
</protein>
<evidence type="ECO:0000313" key="10">
    <source>
        <dbReference type="Proteomes" id="UP001500567"/>
    </source>
</evidence>
<comment type="caution">
    <text evidence="9">The sequence shown here is derived from an EMBL/GenBank/DDBJ whole genome shotgun (WGS) entry which is preliminary data.</text>
</comment>
<feature type="chain" id="PRO_5044990943" description="Dipeptidyl-peptidase" evidence="7">
    <location>
        <begin position="24"/>
        <end position="772"/>
    </location>
</feature>